<proteinExistence type="predicted"/>
<feature type="region of interest" description="Disordered" evidence="1">
    <location>
        <begin position="1423"/>
        <end position="1460"/>
    </location>
</feature>
<evidence type="ECO:0000259" key="4">
    <source>
        <dbReference type="Pfam" id="PF04213"/>
    </source>
</evidence>
<dbReference type="InterPro" id="IPR007331">
    <property type="entry name" value="Htaa"/>
</dbReference>
<keyword evidence="2" id="KW-0472">Membrane</keyword>
<evidence type="ECO:0000313" key="5">
    <source>
        <dbReference type="EMBL" id="GAA1780899.1"/>
    </source>
</evidence>
<name>A0ABP4XFR7_9MICO</name>
<feature type="region of interest" description="Disordered" evidence="1">
    <location>
        <begin position="43"/>
        <end position="101"/>
    </location>
</feature>
<evidence type="ECO:0000313" key="6">
    <source>
        <dbReference type="Proteomes" id="UP001500851"/>
    </source>
</evidence>
<evidence type="ECO:0000256" key="2">
    <source>
        <dbReference type="SAM" id="Phobius"/>
    </source>
</evidence>
<dbReference type="InterPro" id="IPR027273">
    <property type="entry name" value="Neocarzinostatin-like"/>
</dbReference>
<dbReference type="Proteomes" id="UP001500851">
    <property type="component" value="Unassembled WGS sequence"/>
</dbReference>
<comment type="caution">
    <text evidence="5">The sequence shown here is derived from an EMBL/GenBank/DDBJ whole genome shotgun (WGS) entry which is preliminary data.</text>
</comment>
<feature type="chain" id="PRO_5046020759" description="Htaa domain-containing protein" evidence="3">
    <location>
        <begin position="40"/>
        <end position="1785"/>
    </location>
</feature>
<feature type="transmembrane region" description="Helical" evidence="2">
    <location>
        <begin position="1755"/>
        <end position="1777"/>
    </location>
</feature>
<dbReference type="Gene3D" id="2.60.40.230">
    <property type="entry name" value="Neocarzinostatin-like"/>
    <property type="match status" value="1"/>
</dbReference>
<keyword evidence="2" id="KW-0812">Transmembrane</keyword>
<protein>
    <recommendedName>
        <fullName evidence="4">Htaa domain-containing protein</fullName>
    </recommendedName>
</protein>
<dbReference type="SUPFAM" id="SSF49319">
    <property type="entry name" value="Actinoxanthin-like"/>
    <property type="match status" value="1"/>
</dbReference>
<feature type="compositionally biased region" description="Low complexity" evidence="1">
    <location>
        <begin position="50"/>
        <end position="72"/>
    </location>
</feature>
<feature type="region of interest" description="Disordered" evidence="1">
    <location>
        <begin position="1613"/>
        <end position="1633"/>
    </location>
</feature>
<dbReference type="Pfam" id="PF04213">
    <property type="entry name" value="HtaA"/>
    <property type="match status" value="2"/>
</dbReference>
<evidence type="ECO:0000256" key="1">
    <source>
        <dbReference type="SAM" id="MobiDB-lite"/>
    </source>
</evidence>
<sequence>MSASTPVPVRHRLRSVVSATLAGALIASGALLGSTAAYAETGEAPAPAVPATEQPAEQTPATEPAAEPTAPAESPPAAPAAPAAPAVPKAEAKVAPQQAPAAAEPAASGSVAASVAGTSAADGLRLAVTGTGLPDGQVYAGLIERGHEADVSTGGGYAAFAQPFPTVAGGQTSFALTAPVANLDRSKQYEVLVWKLHSQPDASTILARANVDLTPAQWNDLIPVTPQVIVSQTTGLDPGQTTEVTVRGTGFFPHAPETSGSRPPLAGKFTGVYVAFGSYAQAWQPSTGAVAATRSNVDQKWAVPAESMATIGGAAAGAIELTADGTFETTLKVSKNDAKAIADGSWGVVTYPGGGAKYAPFETLTSVTFATPTPKVTVSQTTGLDPGQTTEVTVRGTGFFPHAPETSGSRPPLAGKFTGVYVAFGSYAQAWQPSTGAVAATRSNVDQKWAVPAESMATIGGAAAGAIELQADGTFETTLKVSKNDAKAIADGSWGVVTYPGGGAKYAPFETLTPVAFATPTPKVTVSQTTGLDPEQTTEVTVRGTGFTPRDPDTTGKRPPLAGKFSGTYVVFGSFAEKWQPSAGAAAATRKAFDQKWAVPAESMATIGGAAGGAVELKADGTFETVLKVSKDDAKAIAGGSYGVATYSGSGATAAAFETFTPVAFATPKTTVAPTVQDAAETGLTVDVAIGRIALQSADAGVYAALIERGTEGSLSSDNMGAAVAYVTKAKIVDGAATATLVAPAAKLDRSKQYEVLVWRAHGNATPDRILGRGDVTVSDAQWNTVFPSKASGTAKVSTATVDGLGIDVALAHLDPTELPNGVYAGLIERGTADSATMATVAGAKWIRSIPASGEAAQTLAIDAAKLDRTKQYDVLVWKGHTNPSPETNVLVIPVSVSADQWNAVFPVKAPKLTVTPSTGLRDGDTVTVTGEGYDPQKPIYVTLCTDIPLEQVTFDFINAGCTKGAKAVGGKYGAPFGADGSFTVQMQVSPKEGSTAVYTIADHTARADRSQDAKATLQFTSDPVSPTAGAKVSDAGKDGLAVDFAGSGLTAAVAPQGVYIAVVETGTDPGTNSDTTVAYDYVTAQQITDGAFAKPLVVPPSRLDRAKTYEAIVWRAHGNATPEATFGRQALTVTDAQWDAIFPADPAPKAAAKVAKADAAGLQVAFTGSGFTAKQAPAGVYVAVVEAGTEPKQGEKSTLAAEYVTPQDLAGGALAKTVSLAKAQLDRTKSYEVVVWRAHGPATPSSTFLREKLAVSEDQWNVVFPTKAATGSLEWGVRETFRAYVTGPIAKGRIDVQKPATQSGGVYKFPQIVGGTWNAQKGTGRIPFSGNVNFSGHDGQLNLNLANPVIDVRDAKTALLQVMQNGKALTIATIDLASAERTKSTDGAVKFSGATVTLTADGANVFFQEYLQQDSKMDPLTFTAGAASGEKPVTPPVVKPVPKPKPKPQPKPAPTGGSAQLAGALTWGVSTPFANYVTGPIAKGGISTSGVGGGRGGYVFPQVTGGSWNPKTQTGTVQYSGVINYTGHKGALSESVANPTIRVTSATSGEVLVGGRVFGTLNLAAAQKSVGKNGEVTWSGVPVSGGFSYGSYTLGADPLTFTVGAANGARFGSTSVSGETPKRTAKDSAPTKSGITILTPADKLVPGGEIEFEATGFTPGERGILVVMYSKPVVLDENAGANAQGTVRWIGKLPKDLTGTHTITLQGSVDRGAVVKLGQTKALQIADAQVLDAPAPALEKHQAPAVVSSETPVWLWWTGAIALLVIAAALVGLVIAQRRGNVAR</sequence>
<feature type="domain" description="Htaa" evidence="4">
    <location>
        <begin position="1272"/>
        <end position="1424"/>
    </location>
</feature>
<feature type="compositionally biased region" description="Low complexity" evidence="1">
    <location>
        <begin position="80"/>
        <end position="101"/>
    </location>
</feature>
<gene>
    <name evidence="5" type="ORF">GCM10009768_07280</name>
</gene>
<feature type="domain" description="Htaa" evidence="4">
    <location>
        <begin position="1464"/>
        <end position="1583"/>
    </location>
</feature>
<reference evidence="6" key="1">
    <citation type="journal article" date="2019" name="Int. J. Syst. Evol. Microbiol.">
        <title>The Global Catalogue of Microorganisms (GCM) 10K type strain sequencing project: providing services to taxonomists for standard genome sequencing and annotation.</title>
        <authorList>
            <consortium name="The Broad Institute Genomics Platform"/>
            <consortium name="The Broad Institute Genome Sequencing Center for Infectious Disease"/>
            <person name="Wu L."/>
            <person name="Ma J."/>
        </authorList>
    </citation>
    <scope>NUCLEOTIDE SEQUENCE [LARGE SCALE GENOMIC DNA]</scope>
    <source>
        <strain evidence="6">JCM 14736</strain>
    </source>
</reference>
<dbReference type="EMBL" id="BAAAOB010000001">
    <property type="protein sequence ID" value="GAA1780899.1"/>
    <property type="molecule type" value="Genomic_DNA"/>
</dbReference>
<organism evidence="5 6">
    <name type="scientific">Leucobacter iarius</name>
    <dbReference type="NCBI Taxonomy" id="333963"/>
    <lineage>
        <taxon>Bacteria</taxon>
        <taxon>Bacillati</taxon>
        <taxon>Actinomycetota</taxon>
        <taxon>Actinomycetes</taxon>
        <taxon>Micrococcales</taxon>
        <taxon>Microbacteriaceae</taxon>
        <taxon>Leucobacter</taxon>
    </lineage>
</organism>
<keyword evidence="2" id="KW-1133">Transmembrane helix</keyword>
<feature type="signal peptide" evidence="3">
    <location>
        <begin position="1"/>
        <end position="39"/>
    </location>
</feature>
<accession>A0ABP4XFR7</accession>
<evidence type="ECO:0000256" key="3">
    <source>
        <dbReference type="SAM" id="SignalP"/>
    </source>
</evidence>
<dbReference type="RefSeq" id="WP_344029442.1">
    <property type="nucleotide sequence ID" value="NZ_BAAAOB010000001.1"/>
</dbReference>
<keyword evidence="6" id="KW-1185">Reference proteome</keyword>
<keyword evidence="3" id="KW-0732">Signal</keyword>